<proteinExistence type="predicted"/>
<dbReference type="InterPro" id="IPR029044">
    <property type="entry name" value="Nucleotide-diphossugar_trans"/>
</dbReference>
<name>A0A0F9Z240_9ZZZZ</name>
<dbReference type="PANTHER" id="PTHR43179">
    <property type="entry name" value="RHAMNOSYLTRANSFERASE WBBL"/>
    <property type="match status" value="1"/>
</dbReference>
<dbReference type="Gene3D" id="3.90.550.10">
    <property type="entry name" value="Spore Coat Polysaccharide Biosynthesis Protein SpsA, Chain A"/>
    <property type="match status" value="1"/>
</dbReference>
<dbReference type="PANTHER" id="PTHR43179:SF7">
    <property type="entry name" value="RHAMNOSYLTRANSFERASE WBBL"/>
    <property type="match status" value="1"/>
</dbReference>
<dbReference type="SUPFAM" id="SSF53448">
    <property type="entry name" value="Nucleotide-diphospho-sugar transferases"/>
    <property type="match status" value="1"/>
</dbReference>
<accession>A0A0F9Z240</accession>
<keyword evidence="1" id="KW-0812">Transmembrane</keyword>
<keyword evidence="1" id="KW-1133">Transmembrane helix</keyword>
<protein>
    <recommendedName>
        <fullName evidence="3">Glycosyltransferase 2-like domain-containing protein</fullName>
    </recommendedName>
</protein>
<dbReference type="AlphaFoldDB" id="A0A0F9Z240"/>
<comment type="caution">
    <text evidence="2">The sequence shown here is derived from an EMBL/GenBank/DDBJ whole genome shotgun (WGS) entry which is preliminary data.</text>
</comment>
<organism evidence="2">
    <name type="scientific">marine sediment metagenome</name>
    <dbReference type="NCBI Taxonomy" id="412755"/>
    <lineage>
        <taxon>unclassified sequences</taxon>
        <taxon>metagenomes</taxon>
        <taxon>ecological metagenomes</taxon>
    </lineage>
</organism>
<dbReference type="CDD" id="cd04186">
    <property type="entry name" value="GT_2_like_c"/>
    <property type="match status" value="1"/>
</dbReference>
<dbReference type="Pfam" id="PF13641">
    <property type="entry name" value="Glyco_tranf_2_3"/>
    <property type="match status" value="1"/>
</dbReference>
<evidence type="ECO:0008006" key="3">
    <source>
        <dbReference type="Google" id="ProtNLM"/>
    </source>
</evidence>
<evidence type="ECO:0000256" key="1">
    <source>
        <dbReference type="SAM" id="Phobius"/>
    </source>
</evidence>
<dbReference type="EMBL" id="LAZR01000003">
    <property type="protein sequence ID" value="KKO11184.1"/>
    <property type="molecule type" value="Genomic_DNA"/>
</dbReference>
<gene>
    <name evidence="2" type="ORF">LCGC14_0016600</name>
</gene>
<feature type="transmembrane region" description="Helical" evidence="1">
    <location>
        <begin position="280"/>
        <end position="299"/>
    </location>
</feature>
<reference evidence="2" key="1">
    <citation type="journal article" date="2015" name="Nature">
        <title>Complex archaea that bridge the gap between prokaryotes and eukaryotes.</title>
        <authorList>
            <person name="Spang A."/>
            <person name="Saw J.H."/>
            <person name="Jorgensen S.L."/>
            <person name="Zaremba-Niedzwiedzka K."/>
            <person name="Martijn J."/>
            <person name="Lind A.E."/>
            <person name="van Eijk R."/>
            <person name="Schleper C."/>
            <person name="Guy L."/>
            <person name="Ettema T.J."/>
        </authorList>
    </citation>
    <scope>NUCLEOTIDE SEQUENCE</scope>
</reference>
<keyword evidence="1" id="KW-0472">Membrane</keyword>
<evidence type="ECO:0000313" key="2">
    <source>
        <dbReference type="EMBL" id="KKO11184.1"/>
    </source>
</evidence>
<sequence>MSNALDLAIIIVSWNCSDALADCLRSLADGAREADDMLSYETAVVDNRSADDTVERLRREFPDVRIIANDKNVGFAAANNQGIEATTGRHVLLLNPDTIVAPGALVTLVRALEADATIGCLGPMLLNADGSLQPSVRQLPTVAAFCHRYTPLRMLKVCKGAYARYKMRDFDYDRAADAPSLVGAAMCMPRRILQQVGLMDERFFLYFEETDLCRRIAEAGHRVCYTPVAQITHIGNVSGIQSTPALLYRRSMLKYVAKYGGGCGGMKAFGLLVGMFVQELMQLTFCVPVSGLMFLFGQWRPAAKKWRRAAYAARFLFRDGWQMLTGK</sequence>